<dbReference type="SMART" id="SM00283">
    <property type="entry name" value="MA"/>
    <property type="match status" value="1"/>
</dbReference>
<organism evidence="10 11">
    <name type="scientific">Rhizobium terricola</name>
    <dbReference type="NCBI Taxonomy" id="2728849"/>
    <lineage>
        <taxon>Bacteria</taxon>
        <taxon>Pseudomonadati</taxon>
        <taxon>Pseudomonadota</taxon>
        <taxon>Alphaproteobacteria</taxon>
        <taxon>Hyphomicrobiales</taxon>
        <taxon>Rhizobiaceae</taxon>
        <taxon>Rhizobium/Agrobacterium group</taxon>
        <taxon>Rhizobium</taxon>
    </lineage>
</organism>
<evidence type="ECO:0000256" key="6">
    <source>
        <dbReference type="SAM" id="MobiDB-lite"/>
    </source>
</evidence>
<evidence type="ECO:0000256" key="3">
    <source>
        <dbReference type="ARBA" id="ARBA00029447"/>
    </source>
</evidence>
<feature type="compositionally biased region" description="Low complexity" evidence="6">
    <location>
        <begin position="504"/>
        <end position="522"/>
    </location>
</feature>
<dbReference type="SUPFAM" id="SSF58104">
    <property type="entry name" value="Methyl-accepting chemotaxis protein (MCP) signaling domain"/>
    <property type="match status" value="1"/>
</dbReference>
<reference evidence="10 11" key="1">
    <citation type="submission" date="2020-04" db="EMBL/GenBank/DDBJ databases">
        <title>Rhizobium sp. S-51 isolated from soil.</title>
        <authorList>
            <person name="Dahal R.H."/>
        </authorList>
    </citation>
    <scope>NUCLEOTIDE SEQUENCE [LARGE SCALE GENOMIC DNA]</scope>
    <source>
        <strain evidence="10 11">S-51</strain>
    </source>
</reference>
<dbReference type="FunFam" id="1.10.287.950:FF:000001">
    <property type="entry name" value="Methyl-accepting chemotaxis sensory transducer"/>
    <property type="match status" value="1"/>
</dbReference>
<dbReference type="CDD" id="cd06225">
    <property type="entry name" value="HAMP"/>
    <property type="match status" value="1"/>
</dbReference>
<evidence type="ECO:0000256" key="7">
    <source>
        <dbReference type="SAM" id="Phobius"/>
    </source>
</evidence>
<evidence type="ECO:0000313" key="10">
    <source>
        <dbReference type="EMBL" id="NML76109.1"/>
    </source>
</evidence>
<proteinExistence type="inferred from homology"/>
<dbReference type="InterPro" id="IPR024478">
    <property type="entry name" value="HlyB_4HB_MCP"/>
</dbReference>
<dbReference type="GO" id="GO:0004888">
    <property type="term" value="F:transmembrane signaling receptor activity"/>
    <property type="evidence" value="ECO:0007669"/>
    <property type="project" value="InterPro"/>
</dbReference>
<feature type="region of interest" description="Disordered" evidence="6">
    <location>
        <begin position="503"/>
        <end position="522"/>
    </location>
</feature>
<feature type="transmembrane region" description="Helical" evidence="7">
    <location>
        <begin position="186"/>
        <end position="208"/>
    </location>
</feature>
<dbReference type="InterPro" id="IPR004089">
    <property type="entry name" value="MCPsignal_dom"/>
</dbReference>
<dbReference type="PANTHER" id="PTHR43531">
    <property type="entry name" value="PROTEIN ICFG"/>
    <property type="match status" value="1"/>
</dbReference>
<dbReference type="GO" id="GO:0007165">
    <property type="term" value="P:signal transduction"/>
    <property type="evidence" value="ECO:0007669"/>
    <property type="project" value="UniProtKB-KW"/>
</dbReference>
<dbReference type="Pfam" id="PF12729">
    <property type="entry name" value="4HB_MCP_1"/>
    <property type="match status" value="1"/>
</dbReference>
<comment type="similarity">
    <text evidence="3">Belongs to the methyl-accepting chemotaxis (MCP) protein family.</text>
</comment>
<keyword evidence="4" id="KW-0807">Transducer</keyword>
<evidence type="ECO:0000256" key="4">
    <source>
        <dbReference type="PROSITE-ProRule" id="PRU00284"/>
    </source>
</evidence>
<dbReference type="AlphaFoldDB" id="A0A7Y0FXX2"/>
<feature type="compositionally biased region" description="Low complexity" evidence="6">
    <location>
        <begin position="270"/>
        <end position="306"/>
    </location>
</feature>
<dbReference type="InterPro" id="IPR004090">
    <property type="entry name" value="Chemotax_Me-accpt_rcpt"/>
</dbReference>
<evidence type="ECO:0000259" key="9">
    <source>
        <dbReference type="PROSITE" id="PS50885"/>
    </source>
</evidence>
<dbReference type="PANTHER" id="PTHR43531:SF11">
    <property type="entry name" value="METHYL-ACCEPTING CHEMOTAXIS PROTEIN 3"/>
    <property type="match status" value="1"/>
</dbReference>
<comment type="subcellular location">
    <subcellularLocation>
        <location evidence="1">Membrane</location>
    </subcellularLocation>
</comment>
<dbReference type="EMBL" id="JABBGK010000004">
    <property type="protein sequence ID" value="NML76109.1"/>
    <property type="molecule type" value="Genomic_DNA"/>
</dbReference>
<evidence type="ECO:0000259" key="8">
    <source>
        <dbReference type="PROSITE" id="PS50111"/>
    </source>
</evidence>
<dbReference type="GO" id="GO:0005886">
    <property type="term" value="C:plasma membrane"/>
    <property type="evidence" value="ECO:0007669"/>
    <property type="project" value="TreeGrafter"/>
</dbReference>
<dbReference type="InterPro" id="IPR051310">
    <property type="entry name" value="MCP_chemotaxis"/>
</dbReference>
<dbReference type="Gene3D" id="1.10.287.950">
    <property type="entry name" value="Methyl-accepting chemotaxis protein"/>
    <property type="match status" value="1"/>
</dbReference>
<dbReference type="Pfam" id="PF00015">
    <property type="entry name" value="MCPsignal"/>
    <property type="match status" value="1"/>
</dbReference>
<keyword evidence="2" id="KW-0145">Chemotaxis</keyword>
<dbReference type="RefSeq" id="WP_169594378.1">
    <property type="nucleotide sequence ID" value="NZ_JABBGK010000004.1"/>
</dbReference>
<dbReference type="SMART" id="SM00304">
    <property type="entry name" value="HAMP"/>
    <property type="match status" value="1"/>
</dbReference>
<evidence type="ECO:0000256" key="2">
    <source>
        <dbReference type="ARBA" id="ARBA00022500"/>
    </source>
</evidence>
<dbReference type="PROSITE" id="PS50885">
    <property type="entry name" value="HAMP"/>
    <property type="match status" value="1"/>
</dbReference>
<comment type="caution">
    <text evidence="10">The sequence shown here is derived from an EMBL/GenBank/DDBJ whole genome shotgun (WGS) entry which is preliminary data.</text>
</comment>
<feature type="domain" description="Methyl-accepting transducer" evidence="8">
    <location>
        <begin position="265"/>
        <end position="480"/>
    </location>
</feature>
<keyword evidence="7" id="KW-1133">Transmembrane helix</keyword>
<evidence type="ECO:0000256" key="1">
    <source>
        <dbReference type="ARBA" id="ARBA00004370"/>
    </source>
</evidence>
<keyword evidence="5" id="KW-0175">Coiled coil</keyword>
<dbReference type="InterPro" id="IPR003660">
    <property type="entry name" value="HAMP_dom"/>
</dbReference>
<protein>
    <submittedName>
        <fullName evidence="10">HAMP domain-containing protein</fullName>
    </submittedName>
</protein>
<accession>A0A7Y0FXX2</accession>
<sequence length="561" mass="59331">MRLSIKLKLSLAFAFLIAMLIGVASYGLVSLGHSKDSSDEVIDVTVVRLDKIQQLKSLMLVTVRAQKNILLARTPAEMSGFLEQSKSTKADFNALYSEMSSSASAATKAYWNELGVVLKKFEESDERIQNLVRVGSVAEATALSSEGGRDDANALTKKLEEGVQINRDRLQEAKTRTDEEYLQTRMVMIVVSVAALLIGAVTAFWIAYGISRGLGRAVSVVRDVAEGDLTKMAEITSRDEIGELLSYVNSMVERLRGVVADALSASDNVSSGSQELSASSEQLSQGATEQAASAEEASASMEQMAANIKQNADNAAQTEKIARQSAKDAETSGDAVNRAVAAMRTIAEKISIVQEIARQTDLLALNAAVEAARAGEHGKGFAVVASEVRKLAERSQSAAAEISAMSGETVQSAQDAGEMLNRLVPDIRKTAELVAEISAACREQDIGASQINEAIQQLDKVTQQNAGASEEMSATSEELAAQAEELQSSIAFFRVDAATRGTQPKAAAPANRPAPAAKAPVRSAAKAAPTVAAQQARVKGFALDLNMGGPDAADAQFKESA</sequence>
<feature type="domain" description="HAMP" evidence="9">
    <location>
        <begin position="208"/>
        <end position="260"/>
    </location>
</feature>
<gene>
    <name evidence="10" type="ORF">HHL25_18400</name>
</gene>
<dbReference type="PRINTS" id="PR00260">
    <property type="entry name" value="CHEMTRNSDUCR"/>
</dbReference>
<dbReference type="PROSITE" id="PS50111">
    <property type="entry name" value="CHEMOTAXIS_TRANSDUC_2"/>
    <property type="match status" value="1"/>
</dbReference>
<evidence type="ECO:0000313" key="11">
    <source>
        <dbReference type="Proteomes" id="UP000541470"/>
    </source>
</evidence>
<name>A0A7Y0FXX2_9HYPH</name>
<keyword evidence="7" id="KW-0472">Membrane</keyword>
<dbReference type="Proteomes" id="UP000541470">
    <property type="component" value="Unassembled WGS sequence"/>
</dbReference>
<keyword evidence="11" id="KW-1185">Reference proteome</keyword>
<evidence type="ECO:0000256" key="5">
    <source>
        <dbReference type="SAM" id="Coils"/>
    </source>
</evidence>
<feature type="region of interest" description="Disordered" evidence="6">
    <location>
        <begin position="270"/>
        <end position="329"/>
    </location>
</feature>
<feature type="compositionally biased region" description="Polar residues" evidence="6">
    <location>
        <begin position="308"/>
        <end position="317"/>
    </location>
</feature>
<dbReference type="Pfam" id="PF00672">
    <property type="entry name" value="HAMP"/>
    <property type="match status" value="1"/>
</dbReference>
<feature type="compositionally biased region" description="Basic and acidic residues" evidence="6">
    <location>
        <begin position="320"/>
        <end position="329"/>
    </location>
</feature>
<feature type="coiled-coil region" evidence="5">
    <location>
        <begin position="451"/>
        <end position="489"/>
    </location>
</feature>
<keyword evidence="7" id="KW-0812">Transmembrane</keyword>
<dbReference type="GO" id="GO:0006935">
    <property type="term" value="P:chemotaxis"/>
    <property type="evidence" value="ECO:0007669"/>
    <property type="project" value="UniProtKB-KW"/>
</dbReference>